<feature type="chain" id="PRO_5047161937" description="Secreted protein" evidence="1">
    <location>
        <begin position="26"/>
        <end position="100"/>
    </location>
</feature>
<sequence length="100" mass="11070">MCSCTSVSVALLLTLFTIFNMSGWSFTYSLSAGISRDFIPCCVCNNPIKLSRFVQFLWSVFISFKVPSSLSAGALPKGGDNQQATTLRRFLYFNSPTTDF</sequence>
<dbReference type="Proteomes" id="UP001642483">
    <property type="component" value="Unassembled WGS sequence"/>
</dbReference>
<dbReference type="EMBL" id="CAWYQH010000152">
    <property type="protein sequence ID" value="CAK8695758.1"/>
    <property type="molecule type" value="Genomic_DNA"/>
</dbReference>
<evidence type="ECO:0000313" key="3">
    <source>
        <dbReference type="Proteomes" id="UP001642483"/>
    </source>
</evidence>
<proteinExistence type="predicted"/>
<keyword evidence="3" id="KW-1185">Reference proteome</keyword>
<gene>
    <name evidence="2" type="ORF">CVLEPA_LOCUS28982</name>
</gene>
<evidence type="ECO:0000256" key="1">
    <source>
        <dbReference type="SAM" id="SignalP"/>
    </source>
</evidence>
<feature type="signal peptide" evidence="1">
    <location>
        <begin position="1"/>
        <end position="25"/>
    </location>
</feature>
<protein>
    <recommendedName>
        <fullName evidence="4">Secreted protein</fullName>
    </recommendedName>
</protein>
<organism evidence="2 3">
    <name type="scientific">Clavelina lepadiformis</name>
    <name type="common">Light-bulb sea squirt</name>
    <name type="synonym">Ascidia lepadiformis</name>
    <dbReference type="NCBI Taxonomy" id="159417"/>
    <lineage>
        <taxon>Eukaryota</taxon>
        <taxon>Metazoa</taxon>
        <taxon>Chordata</taxon>
        <taxon>Tunicata</taxon>
        <taxon>Ascidiacea</taxon>
        <taxon>Aplousobranchia</taxon>
        <taxon>Clavelinidae</taxon>
        <taxon>Clavelina</taxon>
    </lineage>
</organism>
<comment type="caution">
    <text evidence="2">The sequence shown here is derived from an EMBL/GenBank/DDBJ whole genome shotgun (WGS) entry which is preliminary data.</text>
</comment>
<evidence type="ECO:0000313" key="2">
    <source>
        <dbReference type="EMBL" id="CAK8695758.1"/>
    </source>
</evidence>
<reference evidence="2 3" key="1">
    <citation type="submission" date="2024-02" db="EMBL/GenBank/DDBJ databases">
        <authorList>
            <person name="Daric V."/>
            <person name="Darras S."/>
        </authorList>
    </citation>
    <scope>NUCLEOTIDE SEQUENCE [LARGE SCALE GENOMIC DNA]</scope>
</reference>
<evidence type="ECO:0008006" key="4">
    <source>
        <dbReference type="Google" id="ProtNLM"/>
    </source>
</evidence>
<name>A0ABP0GWT1_CLALP</name>
<accession>A0ABP0GWT1</accession>
<keyword evidence="1" id="KW-0732">Signal</keyword>